<reference evidence="1 3" key="1">
    <citation type="journal article" date="2014" name="Genome Announc.">
        <title>Draft Genome Sequence of Xylella fastidiosa Pear Leaf Scorch Strain in Taiwan.</title>
        <authorList>
            <person name="Su C.C."/>
            <person name="Deng W.L."/>
            <person name="Jan F.J."/>
            <person name="Chang C.J."/>
            <person name="Huang H."/>
            <person name="Chen J."/>
        </authorList>
    </citation>
    <scope>NUCLEOTIDE SEQUENCE [LARGE SCALE GENOMIC DNA]</scope>
    <source>
        <strain evidence="1 3">PLS229</strain>
    </source>
</reference>
<gene>
    <name evidence="1" type="ORF">AF72_03655</name>
    <name evidence="2" type="ORF">LPH55_08125</name>
</gene>
<dbReference type="PATRIC" id="fig|1444770.3.peg.896"/>
<name>Z9JLH4_9GAMM</name>
<accession>Z9JLH4</accession>
<evidence type="ECO:0000313" key="2">
    <source>
        <dbReference type="EMBL" id="MCD8473421.1"/>
    </source>
</evidence>
<proteinExistence type="predicted"/>
<dbReference type="GeneID" id="68900313"/>
<reference evidence="2" key="2">
    <citation type="submission" date="2021-11" db="EMBL/GenBank/DDBJ databases">
        <title>Genome sequence of Xylella taiwanensis PLS432.</title>
        <authorList>
            <person name="Weng L.-W."/>
            <person name="Su C.-C."/>
            <person name="Tsai C.-W."/>
            <person name="Kuo C.-H."/>
        </authorList>
    </citation>
    <scope>NUCLEOTIDE SEQUENCE</scope>
    <source>
        <strain evidence="2">PLS432</strain>
    </source>
</reference>
<comment type="caution">
    <text evidence="1">The sequence shown here is derived from an EMBL/GenBank/DDBJ whole genome shotgun (WGS) entry which is preliminary data.</text>
</comment>
<dbReference type="EMBL" id="JAJPPU010000002">
    <property type="protein sequence ID" value="MCD8473421.1"/>
    <property type="molecule type" value="Genomic_DNA"/>
</dbReference>
<dbReference type="AlphaFoldDB" id="Z9JLH4"/>
<evidence type="ECO:0000313" key="4">
    <source>
        <dbReference type="Proteomes" id="UP001430701"/>
    </source>
</evidence>
<evidence type="ECO:0000313" key="3">
    <source>
        <dbReference type="Proteomes" id="UP000020406"/>
    </source>
</evidence>
<dbReference type="KEGG" id="xtw:AB672_03350"/>
<evidence type="ECO:0000313" key="1">
    <source>
        <dbReference type="EMBL" id="EWS78671.1"/>
    </source>
</evidence>
<dbReference type="EMBL" id="JDSQ01000005">
    <property type="protein sequence ID" value="EWS78671.1"/>
    <property type="molecule type" value="Genomic_DNA"/>
</dbReference>
<protein>
    <submittedName>
        <fullName evidence="1">Uncharacterized protein</fullName>
    </submittedName>
</protein>
<dbReference type="Proteomes" id="UP000020406">
    <property type="component" value="Unassembled WGS sequence"/>
</dbReference>
<sequence length="62" mass="6501">MLGCGEVLQSQLAVWCPECRGGAVSSRERGGRWMGGVLASRAAIVSASLLYPLGGLLRQVLL</sequence>
<dbReference type="RefSeq" id="WP_038270600.1">
    <property type="nucleotide sequence ID" value="NZ_CP053627.1"/>
</dbReference>
<keyword evidence="4" id="KW-1185">Reference proteome</keyword>
<organism evidence="1 3">
    <name type="scientific">Xylella taiwanensis</name>
    <dbReference type="NCBI Taxonomy" id="1444770"/>
    <lineage>
        <taxon>Bacteria</taxon>
        <taxon>Pseudomonadati</taxon>
        <taxon>Pseudomonadota</taxon>
        <taxon>Gammaproteobacteria</taxon>
        <taxon>Lysobacterales</taxon>
        <taxon>Lysobacteraceae</taxon>
        <taxon>Xylella</taxon>
    </lineage>
</organism>
<dbReference type="Proteomes" id="UP001430701">
    <property type="component" value="Unassembled WGS sequence"/>
</dbReference>